<feature type="transmembrane region" description="Helical" evidence="1">
    <location>
        <begin position="156"/>
        <end position="174"/>
    </location>
</feature>
<feature type="signal peptide" evidence="2">
    <location>
        <begin position="1"/>
        <end position="17"/>
    </location>
</feature>
<dbReference type="AlphaFoldDB" id="A0A3E0H806"/>
<name>A0A3E0H806_9GAMM</name>
<accession>A0A3E0H806</accession>
<feature type="transmembrane region" description="Helical" evidence="1">
    <location>
        <begin position="33"/>
        <end position="54"/>
    </location>
</feature>
<feature type="transmembrane region" description="Helical" evidence="1">
    <location>
        <begin position="405"/>
        <end position="424"/>
    </location>
</feature>
<dbReference type="Proteomes" id="UP000256774">
    <property type="component" value="Unassembled WGS sequence"/>
</dbReference>
<dbReference type="EMBL" id="QUNR01000001">
    <property type="protein sequence ID" value="REH39871.1"/>
    <property type="molecule type" value="Genomic_DNA"/>
</dbReference>
<proteinExistence type="predicted"/>
<keyword evidence="1" id="KW-0472">Membrane</keyword>
<evidence type="ECO:0000313" key="4">
    <source>
        <dbReference type="Proteomes" id="UP000256774"/>
    </source>
</evidence>
<feature type="transmembrane region" description="Helical" evidence="1">
    <location>
        <begin position="100"/>
        <end position="123"/>
    </location>
</feature>
<dbReference type="RefSeq" id="WP_116206963.1">
    <property type="nucleotide sequence ID" value="NZ_QUNR01000001.1"/>
</dbReference>
<evidence type="ECO:0000256" key="2">
    <source>
        <dbReference type="SAM" id="SignalP"/>
    </source>
</evidence>
<feature type="transmembrane region" description="Helical" evidence="1">
    <location>
        <begin position="303"/>
        <end position="326"/>
    </location>
</feature>
<keyword evidence="1" id="KW-1133">Transmembrane helix</keyword>
<sequence length="468" mass="53421">MRVVVALLALMPSLAWAHSFGRQYNLPVPLWLYVYGGAAALALSFFLAAFMLRGEQHLALSRRYRLYRKKPSRQVVARSLSVMVLLLTIATGLFGNRDPYVNFSMTFFWIVFLLGFAYVCTLFGDRYRDINPFVTLAKLVMPSRWQRGLRRYPRGLNYWPAFVAYLGLIWVELFTHNTPMSLGQMLAAYTLYTVLAMWLFGVRSWARHGELFSVMFRLMALMSPLHNGRRQLSWQAPFSGMLREQPRHLALLFFVLFLLSATAFDGLRATSWWVSLFWHDRTGWLTAWMGSAPIYNFVTLRPYYFAFESAVLLLSPFIYGVFYWLSMALAKGLTGSALSTRELCLRFAYSLLPIALVYNITHYYTLIFTQGVKIVSMLSDPFGWGWNVFGSAGLWRAPIIPDVAVVWHTQVGLIVLGHVISVYIGHRIALRSFATARQATLSQLPLLVLMMAFTASGLWILAQPIGAR</sequence>
<feature type="transmembrane region" description="Helical" evidence="1">
    <location>
        <begin position="249"/>
        <end position="267"/>
    </location>
</feature>
<evidence type="ECO:0000313" key="3">
    <source>
        <dbReference type="EMBL" id="REH39871.1"/>
    </source>
</evidence>
<protein>
    <recommendedName>
        <fullName evidence="5">Fenitrothion hydrolase FedB</fullName>
    </recommendedName>
</protein>
<organism evidence="3 4">
    <name type="scientific">Paraperlucidibaca baekdonensis</name>
    <dbReference type="NCBI Taxonomy" id="748120"/>
    <lineage>
        <taxon>Bacteria</taxon>
        <taxon>Pseudomonadati</taxon>
        <taxon>Pseudomonadota</taxon>
        <taxon>Gammaproteobacteria</taxon>
        <taxon>Moraxellales</taxon>
        <taxon>Moraxellaceae</taxon>
        <taxon>Paraperlucidibaca</taxon>
    </lineage>
</organism>
<feature type="transmembrane region" description="Helical" evidence="1">
    <location>
        <begin position="186"/>
        <end position="206"/>
    </location>
</feature>
<comment type="caution">
    <text evidence="3">The sequence shown here is derived from an EMBL/GenBank/DDBJ whole genome shotgun (WGS) entry which is preliminary data.</text>
</comment>
<gene>
    <name evidence="3" type="ORF">DFR26_0065</name>
</gene>
<keyword evidence="4" id="KW-1185">Reference proteome</keyword>
<keyword evidence="1" id="KW-0812">Transmembrane</keyword>
<dbReference type="OrthoDB" id="8168962at2"/>
<feature type="chain" id="PRO_5017602771" description="Fenitrothion hydrolase FedB" evidence="2">
    <location>
        <begin position="18"/>
        <end position="468"/>
    </location>
</feature>
<reference evidence="3 4" key="1">
    <citation type="submission" date="2018-08" db="EMBL/GenBank/DDBJ databases">
        <title>Genomic Encyclopedia of Type Strains, Phase IV (KMG-IV): sequencing the most valuable type-strain genomes for metagenomic binning, comparative biology and taxonomic classification.</title>
        <authorList>
            <person name="Goeker M."/>
        </authorList>
    </citation>
    <scope>NUCLEOTIDE SEQUENCE [LARGE SCALE GENOMIC DNA]</scope>
    <source>
        <strain evidence="3 4">DSM 26022</strain>
    </source>
</reference>
<feature type="transmembrane region" description="Helical" evidence="1">
    <location>
        <begin position="347"/>
        <end position="367"/>
    </location>
</feature>
<feature type="transmembrane region" description="Helical" evidence="1">
    <location>
        <begin position="444"/>
        <end position="462"/>
    </location>
</feature>
<feature type="transmembrane region" description="Helical" evidence="1">
    <location>
        <begin position="75"/>
        <end position="94"/>
    </location>
</feature>
<keyword evidence="2" id="KW-0732">Signal</keyword>
<evidence type="ECO:0008006" key="5">
    <source>
        <dbReference type="Google" id="ProtNLM"/>
    </source>
</evidence>
<evidence type="ECO:0000256" key="1">
    <source>
        <dbReference type="SAM" id="Phobius"/>
    </source>
</evidence>